<evidence type="ECO:0000256" key="1">
    <source>
        <dbReference type="SAM" id="MobiDB-lite"/>
    </source>
</evidence>
<keyword evidence="3" id="KW-1185">Reference proteome</keyword>
<dbReference type="InterPro" id="IPR006311">
    <property type="entry name" value="TAT_signal"/>
</dbReference>
<evidence type="ECO:0008006" key="4">
    <source>
        <dbReference type="Google" id="ProtNLM"/>
    </source>
</evidence>
<dbReference type="EMBL" id="AGSN01000217">
    <property type="protein sequence ID" value="EHH05157.1"/>
    <property type="molecule type" value="Genomic_DNA"/>
</dbReference>
<proteinExistence type="predicted"/>
<dbReference type="PROSITE" id="PS51318">
    <property type="entry name" value="TAT"/>
    <property type="match status" value="1"/>
</dbReference>
<evidence type="ECO:0000313" key="2">
    <source>
        <dbReference type="EMBL" id="EHH05157.1"/>
    </source>
</evidence>
<feature type="region of interest" description="Disordered" evidence="1">
    <location>
        <begin position="42"/>
        <end position="65"/>
    </location>
</feature>
<sequence>MTKRIGTGASLADFTRRDFLASSALTAALFTAALLLFPAGAKTDGKGPAVTAQNSVSSSSPMPRR</sequence>
<feature type="compositionally biased region" description="Polar residues" evidence="1">
    <location>
        <begin position="51"/>
        <end position="65"/>
    </location>
</feature>
<accession>G6YJG3</accession>
<dbReference type="AlphaFoldDB" id="G6YJG3"/>
<dbReference type="KEGG" id="mamo:A6B35_16825"/>
<gene>
    <name evidence="2" type="ORF">MEA186_30702</name>
</gene>
<dbReference type="RefSeq" id="WP_006205926.1">
    <property type="nucleotide sequence ID" value="NZ_AGSN01000217.1"/>
</dbReference>
<dbReference type="PATRIC" id="fig|1082933.3.peg.5968"/>
<name>G6YJG3_9HYPH</name>
<reference evidence="2 3" key="1">
    <citation type="journal article" date="2012" name="J. Bacteriol.">
        <title>Draft Genome Sequence of Plant Growth-Promoting Rhizobium Mesorhizobium amorphae, Isolated from Zinc-Lead Mine Tailings.</title>
        <authorList>
            <person name="Hao X."/>
            <person name="Lin Y."/>
            <person name="Johnstone L."/>
            <person name="Baltrus D.A."/>
            <person name="Miller S.J."/>
            <person name="Wei G."/>
            <person name="Rensing C."/>
        </authorList>
    </citation>
    <scope>NUCLEOTIDE SEQUENCE [LARGE SCALE GENOMIC DNA]</scope>
    <source>
        <strain evidence="2 3">CCNWGS0123</strain>
    </source>
</reference>
<dbReference type="STRING" id="1082933.A6B35_16825"/>
<dbReference type="Proteomes" id="UP000002949">
    <property type="component" value="Unassembled WGS sequence"/>
</dbReference>
<evidence type="ECO:0000313" key="3">
    <source>
        <dbReference type="Proteomes" id="UP000002949"/>
    </source>
</evidence>
<organism evidence="2 3">
    <name type="scientific">Mesorhizobium amorphae CCNWGS0123</name>
    <dbReference type="NCBI Taxonomy" id="1082933"/>
    <lineage>
        <taxon>Bacteria</taxon>
        <taxon>Pseudomonadati</taxon>
        <taxon>Pseudomonadota</taxon>
        <taxon>Alphaproteobacteria</taxon>
        <taxon>Hyphomicrobiales</taxon>
        <taxon>Phyllobacteriaceae</taxon>
        <taxon>Mesorhizobium</taxon>
    </lineage>
</organism>
<protein>
    <recommendedName>
        <fullName evidence="4">Twin-arginine translocation signal domain-containing protein</fullName>
    </recommendedName>
</protein>